<organism evidence="1 2">
    <name type="scientific">Chlamydomonas reinhardtii</name>
    <name type="common">Chlamydomonas smithii</name>
    <dbReference type="NCBI Taxonomy" id="3055"/>
    <lineage>
        <taxon>Eukaryota</taxon>
        <taxon>Viridiplantae</taxon>
        <taxon>Chlorophyta</taxon>
        <taxon>core chlorophytes</taxon>
        <taxon>Chlorophyceae</taxon>
        <taxon>CS clade</taxon>
        <taxon>Chlamydomonadales</taxon>
        <taxon>Chlamydomonadaceae</taxon>
        <taxon>Chlamydomonas</taxon>
    </lineage>
</organism>
<proteinExistence type="predicted"/>
<reference evidence="1 2" key="1">
    <citation type="journal article" date="2007" name="Science">
        <title>The Chlamydomonas genome reveals the evolution of key animal and plant functions.</title>
        <authorList>
            <person name="Merchant S.S."/>
            <person name="Prochnik S.E."/>
            <person name="Vallon O."/>
            <person name="Harris E.H."/>
            <person name="Karpowicz S.J."/>
            <person name="Witman G.B."/>
            <person name="Terry A."/>
            <person name="Salamov A."/>
            <person name="Fritz-Laylin L.K."/>
            <person name="Marechal-Drouard L."/>
            <person name="Marshall W.F."/>
            <person name="Qu L.H."/>
            <person name="Nelson D.R."/>
            <person name="Sanderfoot A.A."/>
            <person name="Spalding M.H."/>
            <person name="Kapitonov V.V."/>
            <person name="Ren Q."/>
            <person name="Ferris P."/>
            <person name="Lindquist E."/>
            <person name="Shapiro H."/>
            <person name="Lucas S.M."/>
            <person name="Grimwood J."/>
            <person name="Schmutz J."/>
            <person name="Cardol P."/>
            <person name="Cerutti H."/>
            <person name="Chanfreau G."/>
            <person name="Chen C.L."/>
            <person name="Cognat V."/>
            <person name="Croft M.T."/>
            <person name="Dent R."/>
            <person name="Dutcher S."/>
            <person name="Fernandez E."/>
            <person name="Fukuzawa H."/>
            <person name="Gonzalez-Ballester D."/>
            <person name="Gonzalez-Halphen D."/>
            <person name="Hallmann A."/>
            <person name="Hanikenne M."/>
            <person name="Hippler M."/>
            <person name="Inwood W."/>
            <person name="Jabbari K."/>
            <person name="Kalanon M."/>
            <person name="Kuras R."/>
            <person name="Lefebvre P.A."/>
            <person name="Lemaire S.D."/>
            <person name="Lobanov A.V."/>
            <person name="Lohr M."/>
            <person name="Manuell A."/>
            <person name="Meier I."/>
            <person name="Mets L."/>
            <person name="Mittag M."/>
            <person name="Mittelmeier T."/>
            <person name="Moroney J.V."/>
            <person name="Moseley J."/>
            <person name="Napoli C."/>
            <person name="Nedelcu A.M."/>
            <person name="Niyogi K."/>
            <person name="Novoselov S.V."/>
            <person name="Paulsen I.T."/>
            <person name="Pazour G."/>
            <person name="Purton S."/>
            <person name="Ral J.P."/>
            <person name="Riano-Pachon D.M."/>
            <person name="Riekhof W."/>
            <person name="Rymarquis L."/>
            <person name="Schroda M."/>
            <person name="Stern D."/>
            <person name="Umen J."/>
            <person name="Willows R."/>
            <person name="Wilson N."/>
            <person name="Zimmer S.L."/>
            <person name="Allmer J."/>
            <person name="Balk J."/>
            <person name="Bisova K."/>
            <person name="Chen C.J."/>
            <person name="Elias M."/>
            <person name="Gendler K."/>
            <person name="Hauser C."/>
            <person name="Lamb M.R."/>
            <person name="Ledford H."/>
            <person name="Long J.C."/>
            <person name="Minagawa J."/>
            <person name="Page M.D."/>
            <person name="Pan J."/>
            <person name="Pootakham W."/>
            <person name="Roje S."/>
            <person name="Rose A."/>
            <person name="Stahlberg E."/>
            <person name="Terauchi A.M."/>
            <person name="Yang P."/>
            <person name="Ball S."/>
            <person name="Bowler C."/>
            <person name="Dieckmann C.L."/>
            <person name="Gladyshev V.N."/>
            <person name="Green P."/>
            <person name="Jorgensen R."/>
            <person name="Mayfield S."/>
            <person name="Mueller-Roeber B."/>
            <person name="Rajamani S."/>
            <person name="Sayre R.T."/>
            <person name="Brokstein P."/>
            <person name="Dubchak I."/>
            <person name="Goodstein D."/>
            <person name="Hornick L."/>
            <person name="Huang Y.W."/>
            <person name="Jhaveri J."/>
            <person name="Luo Y."/>
            <person name="Martinez D."/>
            <person name="Ngau W.C."/>
            <person name="Otillar B."/>
            <person name="Poliakov A."/>
            <person name="Porter A."/>
            <person name="Szajkowski L."/>
            <person name="Werner G."/>
            <person name="Zhou K."/>
            <person name="Grigoriev I.V."/>
            <person name="Rokhsar D.S."/>
            <person name="Grossman A.R."/>
        </authorList>
    </citation>
    <scope>NUCLEOTIDE SEQUENCE [LARGE SCALE GENOMIC DNA]</scope>
    <source>
        <strain evidence="2">CC-503</strain>
    </source>
</reference>
<dbReference type="KEGG" id="cre:CHLRE_01g026016v5"/>
<dbReference type="Gramene" id="PNW88359">
    <property type="protein sequence ID" value="PNW88359"/>
    <property type="gene ID" value="CHLRE_01g026016v5"/>
</dbReference>
<dbReference type="GeneID" id="66052054"/>
<dbReference type="RefSeq" id="XP_042928470.1">
    <property type="nucleotide sequence ID" value="XM_043058556.1"/>
</dbReference>
<sequence>MVGYSTTHVCQLHLCSPYMGRHSVTVGDARDVSTETVGAGSQCMHGLILRICESCN</sequence>
<dbReference type="Proteomes" id="UP000006906">
    <property type="component" value="Chromosome 1"/>
</dbReference>
<dbReference type="AlphaFoldDB" id="A0A2K3E6E0"/>
<evidence type="ECO:0000313" key="2">
    <source>
        <dbReference type="Proteomes" id="UP000006906"/>
    </source>
</evidence>
<name>A0A2K3E6E0_CHLRE</name>
<gene>
    <name evidence="1" type="ORF">CHLRE_01g026016v5</name>
</gene>
<dbReference type="EMBL" id="CM008962">
    <property type="protein sequence ID" value="PNW88359.1"/>
    <property type="molecule type" value="Genomic_DNA"/>
</dbReference>
<evidence type="ECO:0000313" key="1">
    <source>
        <dbReference type="EMBL" id="PNW88359.1"/>
    </source>
</evidence>
<accession>A0A2K3E6E0</accession>
<keyword evidence="2" id="KW-1185">Reference proteome</keyword>
<dbReference type="InParanoid" id="A0A2K3E6E0"/>
<protein>
    <submittedName>
        <fullName evidence="1">Uncharacterized protein</fullName>
    </submittedName>
</protein>